<organism evidence="2 3">
    <name type="scientific">Danionella cerebrum</name>
    <dbReference type="NCBI Taxonomy" id="2873325"/>
    <lineage>
        <taxon>Eukaryota</taxon>
        <taxon>Metazoa</taxon>
        <taxon>Chordata</taxon>
        <taxon>Craniata</taxon>
        <taxon>Vertebrata</taxon>
        <taxon>Euteleostomi</taxon>
        <taxon>Actinopterygii</taxon>
        <taxon>Neopterygii</taxon>
        <taxon>Teleostei</taxon>
        <taxon>Ostariophysi</taxon>
        <taxon>Cypriniformes</taxon>
        <taxon>Danionidae</taxon>
        <taxon>Danioninae</taxon>
        <taxon>Danionella</taxon>
    </lineage>
</organism>
<keyword evidence="1" id="KW-1133">Transmembrane helix</keyword>
<dbReference type="STRING" id="623744.A0A553QQQ7"/>
<feature type="transmembrane region" description="Helical" evidence="1">
    <location>
        <begin position="63"/>
        <end position="82"/>
    </location>
</feature>
<dbReference type="OrthoDB" id="8848457at2759"/>
<keyword evidence="3" id="KW-1185">Reference proteome</keyword>
<evidence type="ECO:0000313" key="3">
    <source>
        <dbReference type="Proteomes" id="UP000316079"/>
    </source>
</evidence>
<keyword evidence="1" id="KW-0472">Membrane</keyword>
<name>A0A553QQQ7_9TELE</name>
<protein>
    <submittedName>
        <fullName evidence="2">Uncharacterized protein</fullName>
    </submittedName>
</protein>
<reference evidence="2 3" key="1">
    <citation type="journal article" date="2019" name="Sci. Data">
        <title>Hybrid genome assembly and annotation of Danionella translucida.</title>
        <authorList>
            <person name="Kadobianskyi M."/>
            <person name="Schulze L."/>
            <person name="Schuelke M."/>
            <person name="Judkewitz B."/>
        </authorList>
    </citation>
    <scope>NUCLEOTIDE SEQUENCE [LARGE SCALE GENOMIC DNA]</scope>
    <source>
        <strain evidence="2 3">Bolton</strain>
    </source>
</reference>
<keyword evidence="1" id="KW-0812">Transmembrane</keyword>
<evidence type="ECO:0000256" key="1">
    <source>
        <dbReference type="SAM" id="Phobius"/>
    </source>
</evidence>
<dbReference type="EMBL" id="SRMA01025639">
    <property type="protein sequence ID" value="TRY92294.1"/>
    <property type="molecule type" value="Genomic_DNA"/>
</dbReference>
<proteinExistence type="predicted"/>
<evidence type="ECO:0000313" key="2">
    <source>
        <dbReference type="EMBL" id="TRY92294.1"/>
    </source>
</evidence>
<dbReference type="Proteomes" id="UP000316079">
    <property type="component" value="Unassembled WGS sequence"/>
</dbReference>
<sequence length="228" mass="25513">MTHQIHQSSRCPRKDHDRSLVRDPQALCPHITLHLYIQRFEDDAPLYRDYKPPARDLIQLPRVLLYLMMATVVVIAVAYAIVGHLIKDLAHDILDWVLGPDEEILKASSEAGEDGTTHMPAGLTHSHPNAFHVWDQDDVVIPLSPVDSPQGSPLLAVIPFLPHFFPTQSSHSVLNSPALTQTQSPGFTPQETYIFPSPRGVAGQGSPYTHLAFHERRDGSEKVYMTEH</sequence>
<gene>
    <name evidence="2" type="ORF">DNTS_029769</name>
</gene>
<dbReference type="AlphaFoldDB" id="A0A553QQQ7"/>
<comment type="caution">
    <text evidence="2">The sequence shown here is derived from an EMBL/GenBank/DDBJ whole genome shotgun (WGS) entry which is preliminary data.</text>
</comment>
<accession>A0A553QQQ7</accession>